<sequence>MTTVEGDWKVILREVFEKKPSERQRIATEVNTSIRSLYRWTLPKSQGGSDPANPASIRALATAVPPEYQKAMKRELQSAFPHAFTPVELLNLDKTVPDDFIWRIYKTKTDSASTTRRWSVSSLVLKQIIEHLDPDRLGMAAIVGRCLRHPDSSKVEWLFLQAEGQGSHHWINSQLLHHVFAGRESWVGLSIVRGHPLILQSVNLSSPLDPEPMQTTRYFCDADKIKSMAAFPLIRSRCCAGGLLVVSAQEYFFSPTRQQLLEKYVLLLADAFVEQDFFPFDAMQLQIAPAPEQQRVVLKPFQEQVAHFLQTGMTVGVMIPYSQAEETVLSHIQKLLLPEQP</sequence>
<keyword evidence="2" id="KW-1185">Reference proteome</keyword>
<evidence type="ECO:0000313" key="1">
    <source>
        <dbReference type="EMBL" id="GHP00893.1"/>
    </source>
</evidence>
<evidence type="ECO:0008006" key="3">
    <source>
        <dbReference type="Google" id="ProtNLM"/>
    </source>
</evidence>
<dbReference type="Proteomes" id="UP000597444">
    <property type="component" value="Unassembled WGS sequence"/>
</dbReference>
<protein>
    <recommendedName>
        <fullName evidence="3">GAF domain-containing protein</fullName>
    </recommendedName>
</protein>
<proteinExistence type="predicted"/>
<evidence type="ECO:0000313" key="2">
    <source>
        <dbReference type="Proteomes" id="UP000597444"/>
    </source>
</evidence>
<gene>
    <name evidence="1" type="ORF">KSF_109400</name>
</gene>
<comment type="caution">
    <text evidence="1">The sequence shown here is derived from an EMBL/GenBank/DDBJ whole genome shotgun (WGS) entry which is preliminary data.</text>
</comment>
<dbReference type="EMBL" id="BNJK01000003">
    <property type="protein sequence ID" value="GHP00893.1"/>
    <property type="molecule type" value="Genomic_DNA"/>
</dbReference>
<reference evidence="1" key="1">
    <citation type="submission" date="2020-10" db="EMBL/GenBank/DDBJ databases">
        <title>Taxonomic study of unclassified bacteria belonging to the class Ktedonobacteria.</title>
        <authorList>
            <person name="Yabe S."/>
            <person name="Wang C.M."/>
            <person name="Zheng Y."/>
            <person name="Sakai Y."/>
            <person name="Cavaletti L."/>
            <person name="Monciardini P."/>
            <person name="Donadio S."/>
        </authorList>
    </citation>
    <scope>NUCLEOTIDE SEQUENCE</scope>
    <source>
        <strain evidence="1">ID150040</strain>
    </source>
</reference>
<dbReference type="AlphaFoldDB" id="A0A8J3NAY4"/>
<accession>A0A8J3NAY4</accession>
<organism evidence="1 2">
    <name type="scientific">Reticulibacter mediterranei</name>
    <dbReference type="NCBI Taxonomy" id="2778369"/>
    <lineage>
        <taxon>Bacteria</taxon>
        <taxon>Bacillati</taxon>
        <taxon>Chloroflexota</taxon>
        <taxon>Ktedonobacteria</taxon>
        <taxon>Ktedonobacterales</taxon>
        <taxon>Reticulibacteraceae</taxon>
        <taxon>Reticulibacter</taxon>
    </lineage>
</organism>
<name>A0A8J3NAY4_9CHLR</name>
<dbReference type="RefSeq" id="WP_220211464.1">
    <property type="nucleotide sequence ID" value="NZ_BNJK01000003.1"/>
</dbReference>
<dbReference type="SUPFAM" id="SSF55781">
    <property type="entry name" value="GAF domain-like"/>
    <property type="match status" value="1"/>
</dbReference>